<dbReference type="EC" id="1.11.1.24" evidence="3"/>
<dbReference type="Gene3D" id="3.40.30.10">
    <property type="entry name" value="Glutaredoxin"/>
    <property type="match status" value="1"/>
</dbReference>
<feature type="active site" description="Cysteine sulfenic acid (-SOH) intermediate; for peroxidase activity" evidence="13">
    <location>
        <position position="46"/>
    </location>
</feature>
<comment type="similarity">
    <text evidence="10">Belongs to the peroxiredoxin family. BCP/PrxQ subfamily.</text>
</comment>
<evidence type="ECO:0000256" key="1">
    <source>
        <dbReference type="ARBA" id="ARBA00003330"/>
    </source>
</evidence>
<keyword evidence="6" id="KW-0560">Oxidoreductase</keyword>
<dbReference type="InterPro" id="IPR000866">
    <property type="entry name" value="AhpC/TSA"/>
</dbReference>
<evidence type="ECO:0000313" key="16">
    <source>
        <dbReference type="Proteomes" id="UP000824150"/>
    </source>
</evidence>
<dbReference type="InterPro" id="IPR024706">
    <property type="entry name" value="Peroxiredoxin_AhpC-typ"/>
</dbReference>
<keyword evidence="7" id="KW-1015">Disulfide bond</keyword>
<evidence type="ECO:0000256" key="3">
    <source>
        <dbReference type="ARBA" id="ARBA00013017"/>
    </source>
</evidence>
<comment type="caution">
    <text evidence="15">The sequence shown here is derived from an EMBL/GenBank/DDBJ whole genome shotgun (WGS) entry which is preliminary data.</text>
</comment>
<evidence type="ECO:0000256" key="10">
    <source>
        <dbReference type="ARBA" id="ARBA00038489"/>
    </source>
</evidence>
<dbReference type="EMBL" id="JAHLFG010000044">
    <property type="protein sequence ID" value="MBU3826689.1"/>
    <property type="molecule type" value="Genomic_DNA"/>
</dbReference>
<reference evidence="15" key="2">
    <citation type="submission" date="2021-04" db="EMBL/GenBank/DDBJ databases">
        <authorList>
            <person name="Gilroy R."/>
        </authorList>
    </citation>
    <scope>NUCLEOTIDE SEQUENCE</scope>
    <source>
        <strain evidence="15">687</strain>
    </source>
</reference>
<dbReference type="FunFam" id="3.40.30.10:FF:000007">
    <property type="entry name" value="Thioredoxin-dependent thiol peroxidase"/>
    <property type="match status" value="1"/>
</dbReference>
<evidence type="ECO:0000256" key="2">
    <source>
        <dbReference type="ARBA" id="ARBA00011245"/>
    </source>
</evidence>
<dbReference type="InterPro" id="IPR050924">
    <property type="entry name" value="Peroxiredoxin_BCP/PrxQ"/>
</dbReference>
<dbReference type="SUPFAM" id="SSF52833">
    <property type="entry name" value="Thioredoxin-like"/>
    <property type="match status" value="1"/>
</dbReference>
<dbReference type="Pfam" id="PF00578">
    <property type="entry name" value="AhpC-TSA"/>
    <property type="match status" value="1"/>
</dbReference>
<gene>
    <name evidence="15" type="primary">bcp</name>
    <name evidence="15" type="ORF">IAA31_04270</name>
</gene>
<comment type="subunit">
    <text evidence="2">Monomer.</text>
</comment>
<evidence type="ECO:0000256" key="8">
    <source>
        <dbReference type="ARBA" id="ARBA00023284"/>
    </source>
</evidence>
<dbReference type="PANTHER" id="PTHR42801">
    <property type="entry name" value="THIOREDOXIN-DEPENDENT PEROXIDE REDUCTASE"/>
    <property type="match status" value="1"/>
</dbReference>
<reference evidence="15" key="1">
    <citation type="journal article" date="2021" name="PeerJ">
        <title>Extensive microbial diversity within the chicken gut microbiome revealed by metagenomics and culture.</title>
        <authorList>
            <person name="Gilroy R."/>
            <person name="Ravi A."/>
            <person name="Getino M."/>
            <person name="Pursley I."/>
            <person name="Horton D.L."/>
            <person name="Alikhan N.F."/>
            <person name="Baker D."/>
            <person name="Gharbi K."/>
            <person name="Hall N."/>
            <person name="Watson M."/>
            <person name="Adriaenssens E.M."/>
            <person name="Foster-Nyarko E."/>
            <person name="Jarju S."/>
            <person name="Secka A."/>
            <person name="Antonio M."/>
            <person name="Oren A."/>
            <person name="Chaudhuri R.R."/>
            <person name="La Ragione R."/>
            <person name="Hildebrand F."/>
            <person name="Pallen M.J."/>
        </authorList>
    </citation>
    <scope>NUCLEOTIDE SEQUENCE</scope>
    <source>
        <strain evidence="15">687</strain>
    </source>
</reference>
<dbReference type="CDD" id="cd03017">
    <property type="entry name" value="PRX_BCP"/>
    <property type="match status" value="1"/>
</dbReference>
<dbReference type="PANTHER" id="PTHR42801:SF4">
    <property type="entry name" value="AHPC_TSA FAMILY PROTEIN"/>
    <property type="match status" value="1"/>
</dbReference>
<evidence type="ECO:0000256" key="13">
    <source>
        <dbReference type="PIRSR" id="PIRSR000239-1"/>
    </source>
</evidence>
<dbReference type="PIRSF" id="PIRSF000239">
    <property type="entry name" value="AHPC"/>
    <property type="match status" value="1"/>
</dbReference>
<dbReference type="AlphaFoldDB" id="A0A9E2KMK3"/>
<keyword evidence="4 15" id="KW-0575">Peroxidase</keyword>
<dbReference type="Proteomes" id="UP000824150">
    <property type="component" value="Unassembled WGS sequence"/>
</dbReference>
<dbReference type="GO" id="GO:0034599">
    <property type="term" value="P:cellular response to oxidative stress"/>
    <property type="evidence" value="ECO:0007669"/>
    <property type="project" value="TreeGrafter"/>
</dbReference>
<evidence type="ECO:0000256" key="5">
    <source>
        <dbReference type="ARBA" id="ARBA00022862"/>
    </source>
</evidence>
<evidence type="ECO:0000256" key="11">
    <source>
        <dbReference type="ARBA" id="ARBA00042639"/>
    </source>
</evidence>
<comment type="function">
    <text evidence="1">Thiol-specific peroxidase that catalyzes the reduction of hydrogen peroxide and organic hydroperoxides to water and alcohols, respectively. Plays a role in cell protection against oxidative stress by detoxifying peroxides and as sensor of hydrogen peroxide-mediated signaling events.</text>
</comment>
<sequence>MAYLAENTVAPDFTLQNQDGQAVTLSSLRGRKVVLYFYPRDNTPGCTKQACGFAALKEQLEALNAVIVGISTDNPTSHQKFIAKYNLPFMLLCDEDHQVQELYGVWQQKNMYGKISMGTVRTTYVLDEEGRIIKLYKRARAATNAEDCLKLLQALNAEAAAK</sequence>
<keyword evidence="8" id="KW-0676">Redox-active center</keyword>
<dbReference type="GO" id="GO:0008379">
    <property type="term" value="F:thioredoxin peroxidase activity"/>
    <property type="evidence" value="ECO:0007669"/>
    <property type="project" value="TreeGrafter"/>
</dbReference>
<evidence type="ECO:0000256" key="4">
    <source>
        <dbReference type="ARBA" id="ARBA00022559"/>
    </source>
</evidence>
<evidence type="ECO:0000256" key="12">
    <source>
        <dbReference type="ARBA" id="ARBA00049091"/>
    </source>
</evidence>
<organism evidence="15 16">
    <name type="scientific">Candidatus Anaerobiospirillum merdipullorum</name>
    <dbReference type="NCBI Taxonomy" id="2838450"/>
    <lineage>
        <taxon>Bacteria</taxon>
        <taxon>Pseudomonadati</taxon>
        <taxon>Pseudomonadota</taxon>
        <taxon>Gammaproteobacteria</taxon>
        <taxon>Aeromonadales</taxon>
        <taxon>Succinivibrionaceae</taxon>
        <taxon>Anaerobiospirillum</taxon>
    </lineage>
</organism>
<protein>
    <recommendedName>
        <fullName evidence="3">thioredoxin-dependent peroxiredoxin</fullName>
        <ecNumber evidence="3">1.11.1.24</ecNumber>
    </recommendedName>
    <alternativeName>
        <fullName evidence="9">Thioredoxin peroxidase</fullName>
    </alternativeName>
    <alternativeName>
        <fullName evidence="11">Thioredoxin-dependent peroxiredoxin Bcp</fullName>
    </alternativeName>
</protein>
<evidence type="ECO:0000313" key="15">
    <source>
        <dbReference type="EMBL" id="MBU3826689.1"/>
    </source>
</evidence>
<dbReference type="GO" id="GO:0045454">
    <property type="term" value="P:cell redox homeostasis"/>
    <property type="evidence" value="ECO:0007669"/>
    <property type="project" value="TreeGrafter"/>
</dbReference>
<proteinExistence type="inferred from homology"/>
<evidence type="ECO:0000259" key="14">
    <source>
        <dbReference type="PROSITE" id="PS51352"/>
    </source>
</evidence>
<evidence type="ECO:0000256" key="7">
    <source>
        <dbReference type="ARBA" id="ARBA00023157"/>
    </source>
</evidence>
<dbReference type="GO" id="GO:0005737">
    <property type="term" value="C:cytoplasm"/>
    <property type="evidence" value="ECO:0007669"/>
    <property type="project" value="TreeGrafter"/>
</dbReference>
<keyword evidence="5" id="KW-0049">Antioxidant</keyword>
<comment type="catalytic activity">
    <reaction evidence="12">
        <text>a hydroperoxide + [thioredoxin]-dithiol = an alcohol + [thioredoxin]-disulfide + H2O</text>
        <dbReference type="Rhea" id="RHEA:62620"/>
        <dbReference type="Rhea" id="RHEA-COMP:10698"/>
        <dbReference type="Rhea" id="RHEA-COMP:10700"/>
        <dbReference type="ChEBI" id="CHEBI:15377"/>
        <dbReference type="ChEBI" id="CHEBI:29950"/>
        <dbReference type="ChEBI" id="CHEBI:30879"/>
        <dbReference type="ChEBI" id="CHEBI:35924"/>
        <dbReference type="ChEBI" id="CHEBI:50058"/>
        <dbReference type="EC" id="1.11.1.24"/>
    </reaction>
</comment>
<name>A0A9E2KMK3_9GAMM</name>
<dbReference type="InterPro" id="IPR013766">
    <property type="entry name" value="Thioredoxin_domain"/>
</dbReference>
<accession>A0A9E2KMK3</accession>
<dbReference type="NCBIfam" id="NF006960">
    <property type="entry name" value="PRK09437.1"/>
    <property type="match status" value="1"/>
</dbReference>
<evidence type="ECO:0000256" key="6">
    <source>
        <dbReference type="ARBA" id="ARBA00023002"/>
    </source>
</evidence>
<feature type="domain" description="Thioredoxin" evidence="14">
    <location>
        <begin position="4"/>
        <end position="157"/>
    </location>
</feature>
<dbReference type="InterPro" id="IPR036249">
    <property type="entry name" value="Thioredoxin-like_sf"/>
</dbReference>
<evidence type="ECO:0000256" key="9">
    <source>
        <dbReference type="ARBA" id="ARBA00032824"/>
    </source>
</evidence>
<dbReference type="PROSITE" id="PS51352">
    <property type="entry name" value="THIOREDOXIN_2"/>
    <property type="match status" value="1"/>
</dbReference>